<keyword evidence="3" id="KW-0732">Signal</keyword>
<evidence type="ECO:0000313" key="6">
    <source>
        <dbReference type="Proteomes" id="UP000500938"/>
    </source>
</evidence>
<keyword evidence="2" id="KW-0645">Protease</keyword>
<evidence type="ECO:0000256" key="1">
    <source>
        <dbReference type="ARBA" id="ARBA00022801"/>
    </source>
</evidence>
<sequence length="763" mass="83666">MAVARVAVARVAAGGTLLVLSASPLWAQAKRPMAWVDAQRLRSVAGTAISPDGTQMLYALTTPDWKEATTQSDIYVVRTDRGVESTRQLTFTTGKNESSPRWAPAGGWFAFSSNREGAAGDTKQQLFLMRADGGEARRITNAKEGVSTFAFSKDGQWLVYRSGKANEEQLYALPMASLDRGTPVDSLTPTQLTKHATGVGSWELAPDSRRIYFITADTVDSDEKARVEKKFTVAVRNAETSINSLWMVDLSSASRPTTRVTRDTSLAVTAFVIAPDSKWVGFTAVPNDRYKRNITEQGIYADQFLLDTRDGSIERLTKNDESAESGLSFSPDARSIAFSASDDMVAYNMKNRRVYVRATDAKGGAFRKIGDLDGDVSADWWSADGKTIYFNEGFKATQQLFALDVASGKVKAVTDVKGVIAVTQDEATKRLMVSYQDPTTTPSLFTVASLASLASRNSWTQLTDPNPWVREQLALGEETEVTWTSKDGKKVGGVLLKPVGYQPGKKYPLIVAIHGGPAAADQLSFNGGYGAQVYAGQGWAVLMPNYRGSTNYGEAHKNGIVGNYFEPGYNDIMTGVDALVAQGLVDETKMGVLGWSAGGHWSNWILTHTDRFKGISSGAGTSNWISMYAQSDVQRNRQYYLGNKLPYDDFDAYWKQSPIKYIRNAKTPTMIHVVEGDPRVPSPQSVELHMGLKRVGVPTELFMYPGASHGIPDARNRLVKSTAEMAWMNYWVLGSGKKFSWREVLETLEDPKAEKKVDVKGIN</sequence>
<dbReference type="EMBL" id="CP053085">
    <property type="protein sequence ID" value="QJR35398.1"/>
    <property type="molecule type" value="Genomic_DNA"/>
</dbReference>
<dbReference type="InterPro" id="IPR001375">
    <property type="entry name" value="Peptidase_S9_cat"/>
</dbReference>
<dbReference type="InterPro" id="IPR029058">
    <property type="entry name" value="AB_hydrolase_fold"/>
</dbReference>
<name>A0A6M4IN98_9BACT</name>
<feature type="signal peptide" evidence="3">
    <location>
        <begin position="1"/>
        <end position="27"/>
    </location>
</feature>
<accession>A0A6M4IN98</accession>
<dbReference type="Proteomes" id="UP000500938">
    <property type="component" value="Chromosome"/>
</dbReference>
<dbReference type="RefSeq" id="WP_171224828.1">
    <property type="nucleotide sequence ID" value="NZ_CP053085.1"/>
</dbReference>
<dbReference type="InterPro" id="IPR011042">
    <property type="entry name" value="6-blade_b-propeller_TolB-like"/>
</dbReference>
<evidence type="ECO:0000313" key="5">
    <source>
        <dbReference type="EMBL" id="QJR35398.1"/>
    </source>
</evidence>
<protein>
    <submittedName>
        <fullName evidence="5">S9 family peptidase</fullName>
    </submittedName>
</protein>
<dbReference type="AlphaFoldDB" id="A0A6M4IN98"/>
<dbReference type="PANTHER" id="PTHR42776:SF27">
    <property type="entry name" value="DIPEPTIDYL PEPTIDASE FAMILY MEMBER 6"/>
    <property type="match status" value="1"/>
</dbReference>
<reference evidence="5 6" key="1">
    <citation type="submission" date="2020-05" db="EMBL/GenBank/DDBJ databases">
        <title>Complete genome sequence of Gemmatimonas greenlandica TET16.</title>
        <authorList>
            <person name="Zeng Y."/>
        </authorList>
    </citation>
    <scope>NUCLEOTIDE SEQUENCE [LARGE SCALE GENOMIC DNA]</scope>
    <source>
        <strain evidence="5 6">TET16</strain>
    </source>
</reference>
<feature type="domain" description="Peptidase S9 prolyl oligopeptidase catalytic" evidence="4">
    <location>
        <begin position="531"/>
        <end position="731"/>
    </location>
</feature>
<dbReference type="GO" id="GO:0004252">
    <property type="term" value="F:serine-type endopeptidase activity"/>
    <property type="evidence" value="ECO:0007669"/>
    <property type="project" value="TreeGrafter"/>
</dbReference>
<dbReference type="SUPFAM" id="SSF53474">
    <property type="entry name" value="alpha/beta-Hydrolases"/>
    <property type="match status" value="1"/>
</dbReference>
<evidence type="ECO:0000256" key="2">
    <source>
        <dbReference type="ARBA" id="ARBA00022825"/>
    </source>
</evidence>
<gene>
    <name evidence="5" type="ORF">HKW67_07705</name>
</gene>
<dbReference type="Gene3D" id="2.120.10.30">
    <property type="entry name" value="TolB, C-terminal domain"/>
    <property type="match status" value="2"/>
</dbReference>
<feature type="chain" id="PRO_5026852903" evidence="3">
    <location>
        <begin position="28"/>
        <end position="763"/>
    </location>
</feature>
<organism evidence="5 6">
    <name type="scientific">Gemmatimonas groenlandica</name>
    <dbReference type="NCBI Taxonomy" id="2732249"/>
    <lineage>
        <taxon>Bacteria</taxon>
        <taxon>Pseudomonadati</taxon>
        <taxon>Gemmatimonadota</taxon>
        <taxon>Gemmatimonadia</taxon>
        <taxon>Gemmatimonadales</taxon>
        <taxon>Gemmatimonadaceae</taxon>
        <taxon>Gemmatimonas</taxon>
    </lineage>
</organism>
<evidence type="ECO:0000259" key="4">
    <source>
        <dbReference type="Pfam" id="PF00326"/>
    </source>
</evidence>
<dbReference type="SUPFAM" id="SSF82171">
    <property type="entry name" value="DPP6 N-terminal domain-like"/>
    <property type="match status" value="1"/>
</dbReference>
<dbReference type="Pfam" id="PF07676">
    <property type="entry name" value="PD40"/>
    <property type="match status" value="2"/>
</dbReference>
<dbReference type="GO" id="GO:0006508">
    <property type="term" value="P:proteolysis"/>
    <property type="evidence" value="ECO:0007669"/>
    <property type="project" value="InterPro"/>
</dbReference>
<dbReference type="KEGG" id="ggr:HKW67_07705"/>
<evidence type="ECO:0000256" key="3">
    <source>
        <dbReference type="SAM" id="SignalP"/>
    </source>
</evidence>
<keyword evidence="2" id="KW-0720">Serine protease</keyword>
<dbReference type="Gene3D" id="3.40.50.1820">
    <property type="entry name" value="alpha/beta hydrolase"/>
    <property type="match status" value="1"/>
</dbReference>
<keyword evidence="1" id="KW-0378">Hydrolase</keyword>
<dbReference type="PANTHER" id="PTHR42776">
    <property type="entry name" value="SERINE PEPTIDASE S9 FAMILY MEMBER"/>
    <property type="match status" value="1"/>
</dbReference>
<proteinExistence type="predicted"/>
<keyword evidence="6" id="KW-1185">Reference proteome</keyword>
<dbReference type="InterPro" id="IPR011659">
    <property type="entry name" value="WD40"/>
</dbReference>
<dbReference type="Pfam" id="PF00326">
    <property type="entry name" value="Peptidase_S9"/>
    <property type="match status" value="1"/>
</dbReference>